<keyword evidence="5" id="KW-0067">ATP-binding</keyword>
<feature type="region of interest" description="Disordered" evidence="6">
    <location>
        <begin position="707"/>
        <end position="736"/>
    </location>
</feature>
<evidence type="ECO:0000256" key="4">
    <source>
        <dbReference type="ARBA" id="ARBA00022741"/>
    </source>
</evidence>
<organism evidence="8">
    <name type="scientific">Turdus naumanni Ichthamaparvovirus</name>
    <dbReference type="NCBI Taxonomy" id="2794551"/>
    <lineage>
        <taxon>Viruses</taxon>
        <taxon>Monodnaviria</taxon>
        <taxon>Shotokuvirae</taxon>
        <taxon>Cossaviricota</taxon>
        <taxon>Quintoviricetes</taxon>
        <taxon>Piccovirales</taxon>
        <taxon>Parvoviridae</taxon>
        <taxon>Hamaparvovirinae</taxon>
        <taxon>Ichthamaparvovirus</taxon>
    </lineage>
</organism>
<feature type="domain" description="SF3 helicase" evidence="7">
    <location>
        <begin position="372"/>
        <end position="519"/>
    </location>
</feature>
<keyword evidence="4" id="KW-0547">Nucleotide-binding</keyword>
<evidence type="ECO:0000259" key="7">
    <source>
        <dbReference type="PROSITE" id="PS51206"/>
    </source>
</evidence>
<reference evidence="8" key="2">
    <citation type="journal article" date="2022" name="Gigascience">
        <title>Parvovirus dark matter in the cloaca of wild birds.</title>
        <authorList>
            <person name="Dai Z."/>
            <person name="Wang H."/>
            <person name="Wu H."/>
            <person name="Zhang Q."/>
            <person name="Ji L."/>
            <person name="Wang X."/>
            <person name="Shen Q."/>
            <person name="Yang S."/>
            <person name="Ma X."/>
            <person name="Shan T."/>
            <person name="Zhang W."/>
        </authorList>
    </citation>
    <scope>NUCLEOTIDE SEQUENCE</scope>
    <source>
        <strain evidence="8">Thr15par01</strain>
    </source>
</reference>
<feature type="compositionally biased region" description="Polar residues" evidence="6">
    <location>
        <begin position="530"/>
        <end position="552"/>
    </location>
</feature>
<evidence type="ECO:0000256" key="2">
    <source>
        <dbReference type="ARBA" id="ARBA00022562"/>
    </source>
</evidence>
<dbReference type="GO" id="GO:0019079">
    <property type="term" value="P:viral genome replication"/>
    <property type="evidence" value="ECO:0007669"/>
    <property type="project" value="InterPro"/>
</dbReference>
<evidence type="ECO:0000313" key="8">
    <source>
        <dbReference type="EMBL" id="QTZ83163.1"/>
    </source>
</evidence>
<keyword evidence="3" id="KW-0235">DNA replication</keyword>
<dbReference type="InterPro" id="IPR001257">
    <property type="entry name" value="Parvovirus_NS1_helicase"/>
</dbReference>
<feature type="region of interest" description="Disordered" evidence="6">
    <location>
        <begin position="1"/>
        <end position="31"/>
    </location>
</feature>
<feature type="region of interest" description="Disordered" evidence="6">
    <location>
        <begin position="519"/>
        <end position="552"/>
    </location>
</feature>
<proteinExistence type="predicted"/>
<dbReference type="GO" id="GO:0006260">
    <property type="term" value="P:DNA replication"/>
    <property type="evidence" value="ECO:0007669"/>
    <property type="project" value="UniProtKB-KW"/>
</dbReference>
<evidence type="ECO:0000256" key="5">
    <source>
        <dbReference type="ARBA" id="ARBA00022840"/>
    </source>
</evidence>
<dbReference type="InterPro" id="IPR027417">
    <property type="entry name" value="P-loop_NTPase"/>
</dbReference>
<dbReference type="SUPFAM" id="SSF52540">
    <property type="entry name" value="P-loop containing nucleoside triphosphate hydrolases"/>
    <property type="match status" value="1"/>
</dbReference>
<feature type="compositionally biased region" description="Polar residues" evidence="6">
    <location>
        <begin position="716"/>
        <end position="728"/>
    </location>
</feature>
<sequence length="785" mass="88704">MLSEPMEISEPIQNSSPASQRGEKKYNGCDDSISIPNSERELMQFTHGNSRDRNNMASGRETVDNSESVRGNSIFAAGSLFKQYALKTYRLRSVGQPPKFVAIPERYTSDPSCSAVGSCILWGMDDDTLHQAFPSFIASNRMSSWKSYVFKSQVWNERWTFPDFLDEFMDNAASLIPVNSDIGNNIFGVVEDSTEGTRHIHIMIKTDKRIDSVKRMIYDNLRKNNLEDVIECVKSESVRSIESLFKYFLKDPIAIMCGNYNIMGAAISVLHFEEHQWKDNKTPKVNKNVQHLINIMEQHDVYTLEDIMHKCPQDIKHLLALPSLNTIVQNCALYLNVKSKPEAIKAKMEEQSTPNYENRHNVDYVLCQQGIDPTQFGLDFIEWLWCSNSKKNTFVLQGPPNTGKSSFIRPLLELLRWGQILQADRFMFQNCLRKEIILWEEPLISKDFADKCKLLFEGSTQMVEVKNHAPQRLERTPIFITTNKPIWMYANSDRVAFEARTYTYHFKFIYSDRSTGIDTSRNGDSDCASVGSSNRNRSANVRTSCSGATSSEWDSCRYSDISGRSSPSATSECSFYPGDGELPDGYCSELSEYDGDNIGGPSSPIKDLNSTIATGSPSRDESTAHCNSPAGDTISTADTEPCESDSEHNSRPCYIHGSGSAFDSRTLGDIQQQSIDCTCHLNWAPRKRAPRSRINALRVGRGGSQLFSRYIGSSGRPHTQNNSPAHSSDSGRRRSPIQVLEERTASPEHSVDRETLPLTKQDWIDYIAYWTNYTEKQPTCRQLKI</sequence>
<evidence type="ECO:0000256" key="1">
    <source>
        <dbReference type="ARBA" id="ARBA00004147"/>
    </source>
</evidence>
<comment type="subcellular location">
    <subcellularLocation>
        <location evidence="1">Host nucleus</location>
    </subcellularLocation>
</comment>
<dbReference type="EMBL" id="MW046594">
    <property type="protein sequence ID" value="QTZ83163.1"/>
    <property type="molecule type" value="Genomic_DNA"/>
</dbReference>
<protein>
    <submittedName>
        <fullName evidence="8">Nonstructural protein</fullName>
    </submittedName>
</protein>
<evidence type="ECO:0000256" key="3">
    <source>
        <dbReference type="ARBA" id="ARBA00022705"/>
    </source>
</evidence>
<reference evidence="8" key="1">
    <citation type="submission" date="2020-09" db="EMBL/GenBank/DDBJ databases">
        <authorList>
            <person name="Dai Z."/>
            <person name="Yang S."/>
            <person name="Zhang W."/>
        </authorList>
    </citation>
    <scope>NUCLEOTIDE SEQUENCE</scope>
    <source>
        <strain evidence="8">Thr15par01</strain>
    </source>
</reference>
<name>A0A9Y1EIH6_9VIRU</name>
<accession>A0A9Y1EIH6</accession>
<feature type="region of interest" description="Disordered" evidence="6">
    <location>
        <begin position="598"/>
        <end position="650"/>
    </location>
</feature>
<dbReference type="Gene3D" id="3.40.50.300">
    <property type="entry name" value="P-loop containing nucleotide triphosphate hydrolases"/>
    <property type="match status" value="1"/>
</dbReference>
<dbReference type="PROSITE" id="PS51206">
    <property type="entry name" value="SF3_HELICASE_1"/>
    <property type="match status" value="1"/>
</dbReference>
<feature type="compositionally biased region" description="Polar residues" evidence="6">
    <location>
        <begin position="608"/>
        <end position="617"/>
    </location>
</feature>
<keyword evidence="2" id="KW-1048">Host nucleus</keyword>
<dbReference type="GO" id="GO:0005524">
    <property type="term" value="F:ATP binding"/>
    <property type="evidence" value="ECO:0007669"/>
    <property type="project" value="UniProtKB-KW"/>
</dbReference>
<dbReference type="GO" id="GO:0042025">
    <property type="term" value="C:host cell nucleus"/>
    <property type="evidence" value="ECO:0007669"/>
    <property type="project" value="UniProtKB-SubCell"/>
</dbReference>
<evidence type="ECO:0000256" key="6">
    <source>
        <dbReference type="SAM" id="MobiDB-lite"/>
    </source>
</evidence>
<dbReference type="InterPro" id="IPR014015">
    <property type="entry name" value="Helicase_SF3_DNA-vir"/>
</dbReference>
<dbReference type="Pfam" id="PF01057">
    <property type="entry name" value="Parvo_NS1"/>
    <property type="match status" value="1"/>
</dbReference>